<dbReference type="NCBIfam" id="TIGR00768">
    <property type="entry name" value="rimK_fam"/>
    <property type="match status" value="1"/>
</dbReference>
<comment type="caution">
    <text evidence="6">The sequence shown here is derived from an EMBL/GenBank/DDBJ whole genome shotgun (WGS) entry which is preliminary data.</text>
</comment>
<dbReference type="RefSeq" id="WP_104710900.1">
    <property type="nucleotide sequence ID" value="NZ_PTRA01000001.1"/>
</dbReference>
<dbReference type="InterPro" id="IPR013815">
    <property type="entry name" value="ATP_grasp_subdomain_1"/>
</dbReference>
<dbReference type="InterPro" id="IPR004666">
    <property type="entry name" value="Rp_bS6_RimK/Lys_biosynth_LsyX"/>
</dbReference>
<evidence type="ECO:0000313" key="7">
    <source>
        <dbReference type="Proteomes" id="UP000239590"/>
    </source>
</evidence>
<dbReference type="PROSITE" id="PS50975">
    <property type="entry name" value="ATP_GRASP"/>
    <property type="match status" value="1"/>
</dbReference>
<dbReference type="Gene3D" id="3.40.50.20">
    <property type="match status" value="1"/>
</dbReference>
<name>A0A2S7IPB9_9BACT</name>
<keyword evidence="2 4" id="KW-0547">Nucleotide-binding</keyword>
<gene>
    <name evidence="6" type="ORF">C5O19_07145</name>
</gene>
<feature type="domain" description="ATP-grasp" evidence="5">
    <location>
        <begin position="112"/>
        <end position="293"/>
    </location>
</feature>
<dbReference type="Proteomes" id="UP000239590">
    <property type="component" value="Unassembled WGS sequence"/>
</dbReference>
<keyword evidence="3 4" id="KW-0067">ATP-binding</keyword>
<dbReference type="GO" id="GO:0046872">
    <property type="term" value="F:metal ion binding"/>
    <property type="evidence" value="ECO:0007669"/>
    <property type="project" value="UniProtKB-KW"/>
</dbReference>
<evidence type="ECO:0000256" key="2">
    <source>
        <dbReference type="ARBA" id="ARBA00022741"/>
    </source>
</evidence>
<dbReference type="PANTHER" id="PTHR21621">
    <property type="entry name" value="RIBOSOMAL PROTEIN S6 MODIFICATION PROTEIN"/>
    <property type="match status" value="1"/>
</dbReference>
<evidence type="ECO:0000256" key="4">
    <source>
        <dbReference type="PROSITE-ProRule" id="PRU00409"/>
    </source>
</evidence>
<evidence type="ECO:0000259" key="5">
    <source>
        <dbReference type="PROSITE" id="PS50975"/>
    </source>
</evidence>
<dbReference type="InterPro" id="IPR011761">
    <property type="entry name" value="ATP-grasp"/>
</dbReference>
<reference evidence="7" key="1">
    <citation type="submission" date="2018-02" db="EMBL/GenBank/DDBJ databases">
        <title>Genome sequencing of Solimonas sp. HR-BB.</title>
        <authorList>
            <person name="Lee Y."/>
            <person name="Jeon C.O."/>
        </authorList>
    </citation>
    <scope>NUCLEOTIDE SEQUENCE [LARGE SCALE GENOMIC DNA]</scope>
    <source>
        <strain evidence="7">HR-U</strain>
    </source>
</reference>
<keyword evidence="1" id="KW-0479">Metal-binding</keyword>
<dbReference type="InterPro" id="IPR013651">
    <property type="entry name" value="ATP-grasp_RimK-type"/>
</dbReference>
<organism evidence="6 7">
    <name type="scientific">Siphonobacter curvatus</name>
    <dbReference type="NCBI Taxonomy" id="2094562"/>
    <lineage>
        <taxon>Bacteria</taxon>
        <taxon>Pseudomonadati</taxon>
        <taxon>Bacteroidota</taxon>
        <taxon>Cytophagia</taxon>
        <taxon>Cytophagales</taxon>
        <taxon>Cytophagaceae</taxon>
        <taxon>Siphonobacter</taxon>
    </lineage>
</organism>
<dbReference type="GO" id="GO:0018169">
    <property type="term" value="F:ribosomal S6-glutamic acid ligase activity"/>
    <property type="evidence" value="ECO:0007669"/>
    <property type="project" value="TreeGrafter"/>
</dbReference>
<proteinExistence type="predicted"/>
<keyword evidence="7" id="KW-1185">Reference proteome</keyword>
<sequence>MNILLLASGNPSPSLIKALEAAGHTWEHYRPHELYLYVSESESGYDRIYSASPDLTEPKRLKMKDFDAVISRIGRGLEFGAAILQHLTENLNLYCAQTADGLLTAQNKMKTTQRLSAKGLRVPRTVFAKNPIHADFLINKIGGLPAIAKLLSGSQGTGVMILNDAVQTNTSLESFYKEEIDLLLQGYIEANATDIRAIVVGDEVVVAMERSGKKDFRANISQGGSGRKVELSESDKQICIQAAKACRLEFAGVDIMKDANGTSYVIEVNGNPGEKIIQITGVNFFESLVSHIGKQKGLTKKKDTANAESVPAQSATVEVTGKMEGEEEFMDTYGWGFFEPILSKFGVSLPTNKS</sequence>
<dbReference type="SUPFAM" id="SSF56059">
    <property type="entry name" value="Glutathione synthetase ATP-binding domain-like"/>
    <property type="match status" value="1"/>
</dbReference>
<dbReference type="GO" id="GO:0005524">
    <property type="term" value="F:ATP binding"/>
    <property type="evidence" value="ECO:0007669"/>
    <property type="project" value="UniProtKB-UniRule"/>
</dbReference>
<dbReference type="Gene3D" id="3.30.470.20">
    <property type="entry name" value="ATP-grasp fold, B domain"/>
    <property type="match status" value="1"/>
</dbReference>
<dbReference type="EMBL" id="PTRA01000001">
    <property type="protein sequence ID" value="PQA59420.1"/>
    <property type="molecule type" value="Genomic_DNA"/>
</dbReference>
<evidence type="ECO:0000256" key="1">
    <source>
        <dbReference type="ARBA" id="ARBA00022723"/>
    </source>
</evidence>
<evidence type="ECO:0000256" key="3">
    <source>
        <dbReference type="ARBA" id="ARBA00022840"/>
    </source>
</evidence>
<dbReference type="Gene3D" id="3.30.1490.20">
    <property type="entry name" value="ATP-grasp fold, A domain"/>
    <property type="match status" value="1"/>
</dbReference>
<accession>A0A2S7IPB9</accession>
<dbReference type="Pfam" id="PF08443">
    <property type="entry name" value="RimK"/>
    <property type="match status" value="1"/>
</dbReference>
<dbReference type="PANTHER" id="PTHR21621:SF0">
    <property type="entry name" value="BETA-CITRYLGLUTAMATE SYNTHASE B-RELATED"/>
    <property type="match status" value="1"/>
</dbReference>
<dbReference type="GO" id="GO:0005737">
    <property type="term" value="C:cytoplasm"/>
    <property type="evidence" value="ECO:0007669"/>
    <property type="project" value="TreeGrafter"/>
</dbReference>
<dbReference type="AlphaFoldDB" id="A0A2S7IPB9"/>
<protein>
    <recommendedName>
        <fullName evidence="5">ATP-grasp domain-containing protein</fullName>
    </recommendedName>
</protein>
<dbReference type="GO" id="GO:0009432">
    <property type="term" value="P:SOS response"/>
    <property type="evidence" value="ECO:0007669"/>
    <property type="project" value="TreeGrafter"/>
</dbReference>
<evidence type="ECO:0000313" key="6">
    <source>
        <dbReference type="EMBL" id="PQA59420.1"/>
    </source>
</evidence>
<dbReference type="OrthoDB" id="9800957at2"/>